<dbReference type="SUPFAM" id="SSF55347">
    <property type="entry name" value="Glyceraldehyde-3-phosphate dehydrogenase-like, C-terminal domain"/>
    <property type="match status" value="1"/>
</dbReference>
<comment type="caution">
    <text evidence="18">The sequence shown here is derived from an EMBL/GenBank/DDBJ whole genome shotgun (WGS) entry which is preliminary data.</text>
</comment>
<evidence type="ECO:0000313" key="19">
    <source>
        <dbReference type="Proteomes" id="UP000175744"/>
    </source>
</evidence>
<evidence type="ECO:0000256" key="6">
    <source>
        <dbReference type="ARBA" id="ARBA00022605"/>
    </source>
</evidence>
<evidence type="ECO:0000256" key="5">
    <source>
        <dbReference type="ARBA" id="ARBA00013376"/>
    </source>
</evidence>
<accession>A0A1E8F1X9</accession>
<comment type="similarity">
    <text evidence="3 15">Belongs to the homoserine dehydrogenase family.</text>
</comment>
<keyword evidence="6 14" id="KW-0028">Amino-acid biosynthesis</keyword>
<dbReference type="GO" id="GO:0004412">
    <property type="term" value="F:homoserine dehydrogenase activity"/>
    <property type="evidence" value="ECO:0007669"/>
    <property type="project" value="UniProtKB-EC"/>
</dbReference>
<evidence type="ECO:0000256" key="1">
    <source>
        <dbReference type="ARBA" id="ARBA00005056"/>
    </source>
</evidence>
<keyword evidence="19" id="KW-1185">Reference proteome</keyword>
<feature type="binding site" evidence="13">
    <location>
        <begin position="7"/>
        <end position="14"/>
    </location>
    <ligand>
        <name>NADP(+)</name>
        <dbReference type="ChEBI" id="CHEBI:58349"/>
    </ligand>
</feature>
<dbReference type="PIRSF" id="PIRSF000098">
    <property type="entry name" value="Homoser_dehydrog"/>
    <property type="match status" value="1"/>
</dbReference>
<evidence type="ECO:0000256" key="15">
    <source>
        <dbReference type="RuleBase" id="RU004171"/>
    </source>
</evidence>
<feature type="binding site" evidence="13">
    <location>
        <position position="186"/>
    </location>
    <ligand>
        <name>L-homoserine</name>
        <dbReference type="ChEBI" id="CHEBI:57476"/>
    </ligand>
</feature>
<evidence type="ECO:0000259" key="16">
    <source>
        <dbReference type="Pfam" id="PF00742"/>
    </source>
</evidence>
<comment type="catalytic activity">
    <reaction evidence="11">
        <text>L-homoserine + NADP(+) = L-aspartate 4-semialdehyde + NADPH + H(+)</text>
        <dbReference type="Rhea" id="RHEA:15761"/>
        <dbReference type="ChEBI" id="CHEBI:15378"/>
        <dbReference type="ChEBI" id="CHEBI:57476"/>
        <dbReference type="ChEBI" id="CHEBI:57783"/>
        <dbReference type="ChEBI" id="CHEBI:58349"/>
        <dbReference type="ChEBI" id="CHEBI:537519"/>
        <dbReference type="EC" id="1.1.1.3"/>
    </reaction>
    <physiologicalReaction direction="right-to-left" evidence="11">
        <dbReference type="Rhea" id="RHEA:15763"/>
    </physiologicalReaction>
</comment>
<dbReference type="Gene3D" id="3.40.50.720">
    <property type="entry name" value="NAD(P)-binding Rossmann-like Domain"/>
    <property type="match status" value="1"/>
</dbReference>
<dbReference type="FunFam" id="3.30.360.10:FF:000005">
    <property type="entry name" value="Homoserine dehydrogenase"/>
    <property type="match status" value="1"/>
</dbReference>
<dbReference type="InterPro" id="IPR001342">
    <property type="entry name" value="HDH_cat"/>
</dbReference>
<dbReference type="PATRIC" id="fig|1121290.3.peg.8"/>
<dbReference type="GO" id="GO:0050661">
    <property type="term" value="F:NADP binding"/>
    <property type="evidence" value="ECO:0007669"/>
    <property type="project" value="InterPro"/>
</dbReference>
<evidence type="ECO:0000256" key="9">
    <source>
        <dbReference type="ARBA" id="ARBA00023053"/>
    </source>
</evidence>
<organism evidence="18 19">
    <name type="scientific">Clostridium acetireducens DSM 10703</name>
    <dbReference type="NCBI Taxonomy" id="1121290"/>
    <lineage>
        <taxon>Bacteria</taxon>
        <taxon>Bacillati</taxon>
        <taxon>Bacillota</taxon>
        <taxon>Clostridia</taxon>
        <taxon>Eubacteriales</taxon>
        <taxon>Clostridiaceae</taxon>
        <taxon>Clostridium</taxon>
    </lineage>
</organism>
<feature type="domain" description="Aspartate/homoserine dehydrogenase NAD-binding" evidence="17">
    <location>
        <begin position="8"/>
        <end position="125"/>
    </location>
</feature>
<dbReference type="PANTHER" id="PTHR43331:SF1">
    <property type="entry name" value="HOMOSERINE DEHYDROGENASE"/>
    <property type="match status" value="1"/>
</dbReference>
<sequence>MTSIAVLGYGVVGTGVAELAMRNKEKIKKSLGDDLVISKILVRDLNKHLNKGNSNLLTKNIDDIFNDNVDIVVEVMGGINPAYEYIKQALKLKKHVVTANKDLIAEHGVELLNIAKSNGVTLKFEASVGGGIPVIKPLSECLVGNDINSIKAILNGTTNFILSKMYSENLDYDTALKLAQENGFAEANPESDVCGYDAARKLAILSTIAYNKNIDWKNINTIGITDIDKIDFEYAKKIGCNIKLLGLSQQYDNEKIFASVQPVMVKDCLKLSNIENEFNSIVIDGDAVGEVIFYGKGAGMLPTASSVFGDILDIIKNKNEAPLTFNSEKADLKNSWDYKSKWFLRIDSPNRYDAISLLADKFINCYIITNNLNDSNEIFAVVTANNEKELDDNLNFILQSCNAKKYKKMMIMGNN</sequence>
<evidence type="ECO:0000256" key="7">
    <source>
        <dbReference type="ARBA" id="ARBA00022697"/>
    </source>
</evidence>
<dbReference type="PROSITE" id="PS01042">
    <property type="entry name" value="HOMOSER_DHGENASE"/>
    <property type="match status" value="1"/>
</dbReference>
<name>A0A1E8F1X9_9CLOT</name>
<dbReference type="STRING" id="1121290.CLAOCE_00080"/>
<dbReference type="InterPro" id="IPR016204">
    <property type="entry name" value="HDH"/>
</dbReference>
<dbReference type="Proteomes" id="UP000175744">
    <property type="component" value="Unassembled WGS sequence"/>
</dbReference>
<dbReference type="PANTHER" id="PTHR43331">
    <property type="entry name" value="HOMOSERINE DEHYDROGENASE"/>
    <property type="match status" value="1"/>
</dbReference>
<dbReference type="Pfam" id="PF00742">
    <property type="entry name" value="Homoserine_dh"/>
    <property type="match status" value="1"/>
</dbReference>
<evidence type="ECO:0000256" key="8">
    <source>
        <dbReference type="ARBA" id="ARBA00023002"/>
    </source>
</evidence>
<dbReference type="RefSeq" id="WP_070108997.1">
    <property type="nucleotide sequence ID" value="NZ_LZFO01000001.1"/>
</dbReference>
<proteinExistence type="inferred from homology"/>
<evidence type="ECO:0000256" key="3">
    <source>
        <dbReference type="ARBA" id="ARBA00006753"/>
    </source>
</evidence>
<keyword evidence="10 14" id="KW-0486">Methionine biosynthesis</keyword>
<evidence type="ECO:0000256" key="14">
    <source>
        <dbReference type="RuleBase" id="RU000579"/>
    </source>
</evidence>
<keyword evidence="8 14" id="KW-0560">Oxidoreductase</keyword>
<dbReference type="InterPro" id="IPR019811">
    <property type="entry name" value="HDH_CS"/>
</dbReference>
<reference evidence="18 19" key="1">
    <citation type="submission" date="2016-06" db="EMBL/GenBank/DDBJ databases">
        <title>Genome sequence of Clostridium acetireducens DSM 10703.</title>
        <authorList>
            <person name="Poehlein A."/>
            <person name="Fluechter S."/>
            <person name="Duerre P."/>
            <person name="Daniel R."/>
        </authorList>
    </citation>
    <scope>NUCLEOTIDE SEQUENCE [LARGE SCALE GENOMIC DNA]</scope>
    <source>
        <strain evidence="18 19">DSM 10703</strain>
    </source>
</reference>
<dbReference type="EMBL" id="LZFO01000001">
    <property type="protein sequence ID" value="OFI07660.1"/>
    <property type="molecule type" value="Genomic_DNA"/>
</dbReference>
<keyword evidence="7 14" id="KW-0791">Threonine biosynthesis</keyword>
<dbReference type="InterPro" id="IPR036291">
    <property type="entry name" value="NAD(P)-bd_dom_sf"/>
</dbReference>
<dbReference type="Pfam" id="PF03447">
    <property type="entry name" value="NAD_binding_3"/>
    <property type="match status" value="1"/>
</dbReference>
<dbReference type="SUPFAM" id="SSF51735">
    <property type="entry name" value="NAD(P)-binding Rossmann-fold domains"/>
    <property type="match status" value="1"/>
</dbReference>
<protein>
    <recommendedName>
        <fullName evidence="5 14">Homoserine dehydrogenase</fullName>
        <ecNumber evidence="4 14">1.1.1.3</ecNumber>
    </recommendedName>
</protein>
<evidence type="ECO:0000256" key="2">
    <source>
        <dbReference type="ARBA" id="ARBA00005062"/>
    </source>
</evidence>
<feature type="binding site" evidence="13">
    <location>
        <position position="101"/>
    </location>
    <ligand>
        <name>NADPH</name>
        <dbReference type="ChEBI" id="CHEBI:57783"/>
    </ligand>
</feature>
<dbReference type="OrthoDB" id="9808167at2"/>
<dbReference type="EC" id="1.1.1.3" evidence="4 14"/>
<dbReference type="GO" id="GO:0009086">
    <property type="term" value="P:methionine biosynthetic process"/>
    <property type="evidence" value="ECO:0007669"/>
    <property type="project" value="UniProtKB-KW"/>
</dbReference>
<evidence type="ECO:0000256" key="11">
    <source>
        <dbReference type="ARBA" id="ARBA00048841"/>
    </source>
</evidence>
<evidence type="ECO:0000259" key="17">
    <source>
        <dbReference type="Pfam" id="PF03447"/>
    </source>
</evidence>
<evidence type="ECO:0000313" key="18">
    <source>
        <dbReference type="EMBL" id="OFI07660.1"/>
    </source>
</evidence>
<keyword evidence="9" id="KW-0915">Sodium</keyword>
<feature type="active site" description="Proton donor" evidence="12">
    <location>
        <position position="201"/>
    </location>
</feature>
<evidence type="ECO:0000256" key="12">
    <source>
        <dbReference type="PIRSR" id="PIRSR000098-1"/>
    </source>
</evidence>
<dbReference type="Gene3D" id="3.30.360.10">
    <property type="entry name" value="Dihydrodipicolinate Reductase, domain 2"/>
    <property type="match status" value="1"/>
</dbReference>
<comment type="pathway">
    <text evidence="2 14">Amino-acid biosynthesis; L-methionine biosynthesis via de novo pathway; L-homoserine from L-aspartate: step 3/3.</text>
</comment>
<gene>
    <name evidence="18" type="primary">hom_1</name>
    <name evidence="18" type="ORF">CLOACE_00080</name>
</gene>
<comment type="pathway">
    <text evidence="1 14">Amino-acid biosynthesis; L-threonine biosynthesis; L-threonine from L-aspartate: step 3/5.</text>
</comment>
<dbReference type="UniPathway" id="UPA00051">
    <property type="reaction ID" value="UER00465"/>
</dbReference>
<evidence type="ECO:0000256" key="10">
    <source>
        <dbReference type="ARBA" id="ARBA00023167"/>
    </source>
</evidence>
<evidence type="ECO:0000256" key="13">
    <source>
        <dbReference type="PIRSR" id="PIRSR000098-2"/>
    </source>
</evidence>
<dbReference type="InterPro" id="IPR005106">
    <property type="entry name" value="Asp/hSer_DH_NAD-bd"/>
</dbReference>
<dbReference type="Gene3D" id="3.30.70.260">
    <property type="match status" value="1"/>
</dbReference>
<evidence type="ECO:0000256" key="4">
    <source>
        <dbReference type="ARBA" id="ARBA00013213"/>
    </source>
</evidence>
<dbReference type="NCBIfam" id="NF004976">
    <property type="entry name" value="PRK06349.1"/>
    <property type="match status" value="1"/>
</dbReference>
<dbReference type="UniPathway" id="UPA00050">
    <property type="reaction ID" value="UER00063"/>
</dbReference>
<feature type="domain" description="Homoserine dehydrogenase catalytic" evidence="16">
    <location>
        <begin position="133"/>
        <end position="312"/>
    </location>
</feature>
<keyword evidence="13 14" id="KW-0521">NADP</keyword>
<dbReference type="GO" id="GO:0009088">
    <property type="term" value="P:threonine biosynthetic process"/>
    <property type="evidence" value="ECO:0007669"/>
    <property type="project" value="UniProtKB-UniPathway"/>
</dbReference>
<dbReference type="AlphaFoldDB" id="A0A1E8F1X9"/>